<organism evidence="6 7">
    <name type="scientific">Naegleria lovaniensis</name>
    <name type="common">Amoeba</name>
    <dbReference type="NCBI Taxonomy" id="51637"/>
    <lineage>
        <taxon>Eukaryota</taxon>
        <taxon>Discoba</taxon>
        <taxon>Heterolobosea</taxon>
        <taxon>Tetramitia</taxon>
        <taxon>Eutetramitia</taxon>
        <taxon>Vahlkampfiidae</taxon>
        <taxon>Naegleria</taxon>
    </lineage>
</organism>
<evidence type="ECO:0000256" key="3">
    <source>
        <dbReference type="ARBA" id="ARBA00022786"/>
    </source>
</evidence>
<dbReference type="SUPFAM" id="SSF51126">
    <property type="entry name" value="Pectin lyase-like"/>
    <property type="match status" value="2"/>
</dbReference>
<dbReference type="RefSeq" id="XP_044554166.1">
    <property type="nucleotide sequence ID" value="XM_044688300.1"/>
</dbReference>
<dbReference type="GO" id="GO:0006511">
    <property type="term" value="P:ubiquitin-dependent protein catabolic process"/>
    <property type="evidence" value="ECO:0007669"/>
    <property type="project" value="TreeGrafter"/>
</dbReference>
<feature type="region of interest" description="Disordered" evidence="4">
    <location>
        <begin position="39"/>
        <end position="78"/>
    </location>
</feature>
<dbReference type="InterPro" id="IPR006633">
    <property type="entry name" value="Carb-bd_sugar_hydrolysis-dom"/>
</dbReference>
<keyword evidence="7" id="KW-1185">Reference proteome</keyword>
<dbReference type="SMART" id="SM00722">
    <property type="entry name" value="CASH"/>
    <property type="match status" value="1"/>
</dbReference>
<evidence type="ECO:0000313" key="7">
    <source>
        <dbReference type="Proteomes" id="UP000816034"/>
    </source>
</evidence>
<proteinExistence type="predicted"/>
<keyword evidence="3" id="KW-0833">Ubl conjugation pathway</keyword>
<evidence type="ECO:0000256" key="1">
    <source>
        <dbReference type="ARBA" id="ARBA00004906"/>
    </source>
</evidence>
<dbReference type="AlphaFoldDB" id="A0AA88KQF0"/>
<sequence>MFKSLSFENNNNNEDTLITPTPSKGVNMDLFWDDALDERSGDDEELGRRNHDGPRLKPVSSHMNEPQQSFNNTSGSLWPKPNSSTHPYSVMNQIQLNNSSLNDSTFGITSELKSKCSLDSENNGATASDFEIASNLHKRKRASAGAAVVSDSLNDSLLEECEEDDDPNSLGLMRDDEREPLKNISNTVAAMMMSKSRQSLGGVSSPIKKKKKINLIDFEKKRRETRVLNVVPQITCSGQDHHHVVGSSPGLYFSSIETALHEAQPFDTILLHEGTYHVQRTLSIKVEGIHLKGISNKVHLIGMCPSNVLSIEHKSITISHLNISHDTQQCTSTSTAVSSSCSTSGTNCALISIDMQSPLSDEIFQIHIKRCELFNSFEHGILVSGAAEAVIIDCSIHNCKKIGILYTHNARGLVQNNLIYENLYEGITFRGRSHPTVKNNKIFDGHSGGVYMRENSHPYIFENEIYANRRSGIFITNKSKPYIKKNSIHSCKENGIVLKNNCSGKIEGNDIYQNAYPNLYIDDECETEIRGNKIRLGKSYGIWAKGKCKPKICENEIVDNVGKNVLITESAKPYFSENKIYYSRSVLQTEELRGIVLKDLCKPTFELEEIYGHSSSGVDIGGRAQPLFFACKVTDNSKNGFLIRDYSSPTINECIVSNNVYPNILAIDRAESVITKCKIHSGSQTGISIKGTPITTIRESEIYGNSFSNIKIGGSSSTDIIESKIYNGRQSGIWVKEDASGKIFRCSLFNNRRDNILMEMRGKMIISENEQDK</sequence>
<dbReference type="InterPro" id="IPR039448">
    <property type="entry name" value="Beta_helix"/>
</dbReference>
<feature type="compositionally biased region" description="Basic and acidic residues" evidence="4">
    <location>
        <begin position="46"/>
        <end position="55"/>
    </location>
</feature>
<name>A0AA88KQF0_NAELO</name>
<evidence type="ECO:0000256" key="4">
    <source>
        <dbReference type="SAM" id="MobiDB-lite"/>
    </source>
</evidence>
<protein>
    <recommendedName>
        <fullName evidence="5">Carbohydrate-binding/sugar hydrolysis domain-containing protein</fullName>
    </recommendedName>
</protein>
<accession>A0AA88KQF0</accession>
<dbReference type="Proteomes" id="UP000816034">
    <property type="component" value="Unassembled WGS sequence"/>
</dbReference>
<dbReference type="InterPro" id="IPR011050">
    <property type="entry name" value="Pectin_lyase_fold/virulence"/>
</dbReference>
<evidence type="ECO:0000313" key="6">
    <source>
        <dbReference type="EMBL" id="KAG2392272.1"/>
    </source>
</evidence>
<dbReference type="InterPro" id="IPR012334">
    <property type="entry name" value="Pectin_lyas_fold"/>
</dbReference>
<feature type="region of interest" description="Disordered" evidence="4">
    <location>
        <begin position="1"/>
        <end position="24"/>
    </location>
</feature>
<dbReference type="PANTHER" id="PTHR22990">
    <property type="entry name" value="F-BOX ONLY PROTEIN"/>
    <property type="match status" value="1"/>
</dbReference>
<dbReference type="Pfam" id="PF13229">
    <property type="entry name" value="Beta_helix"/>
    <property type="match status" value="3"/>
</dbReference>
<feature type="compositionally biased region" description="Polar residues" evidence="4">
    <location>
        <begin position="61"/>
        <end position="78"/>
    </location>
</feature>
<dbReference type="NCBIfam" id="TIGR03804">
    <property type="entry name" value="para_beta_helix"/>
    <property type="match status" value="1"/>
</dbReference>
<gene>
    <name evidence="6" type="ORF">C9374_012524</name>
</gene>
<feature type="domain" description="Carbohydrate-binding/sugar hydrolysis" evidence="5">
    <location>
        <begin position="312"/>
        <end position="476"/>
    </location>
</feature>
<dbReference type="PANTHER" id="PTHR22990:SF15">
    <property type="entry name" value="F-BOX ONLY PROTEIN 10"/>
    <property type="match status" value="1"/>
</dbReference>
<dbReference type="InterPro" id="IPR006626">
    <property type="entry name" value="PbH1"/>
</dbReference>
<keyword evidence="2" id="KW-0677">Repeat</keyword>
<evidence type="ECO:0000259" key="5">
    <source>
        <dbReference type="SMART" id="SM00722"/>
    </source>
</evidence>
<dbReference type="EMBL" id="PYSW02000005">
    <property type="protein sequence ID" value="KAG2392272.1"/>
    <property type="molecule type" value="Genomic_DNA"/>
</dbReference>
<dbReference type="InterPro" id="IPR051550">
    <property type="entry name" value="SCF-Subunits/Alg-Epimerases"/>
</dbReference>
<dbReference type="GeneID" id="68104978"/>
<comment type="pathway">
    <text evidence="1">Protein modification; protein ubiquitination.</text>
</comment>
<reference evidence="6 7" key="1">
    <citation type="journal article" date="2018" name="BMC Genomics">
        <title>The genome of Naegleria lovaniensis, the basis for a comparative approach to unravel pathogenicity factors of the human pathogenic amoeba N. fowleri.</title>
        <authorList>
            <person name="Liechti N."/>
            <person name="Schurch N."/>
            <person name="Bruggmann R."/>
            <person name="Wittwer M."/>
        </authorList>
    </citation>
    <scope>NUCLEOTIDE SEQUENCE [LARGE SCALE GENOMIC DNA]</scope>
    <source>
        <strain evidence="6 7">ATCC 30569</strain>
    </source>
</reference>
<dbReference type="Gene3D" id="2.160.20.10">
    <property type="entry name" value="Single-stranded right-handed beta-helix, Pectin lyase-like"/>
    <property type="match status" value="3"/>
</dbReference>
<comment type="caution">
    <text evidence="6">The sequence shown here is derived from an EMBL/GenBank/DDBJ whole genome shotgun (WGS) entry which is preliminary data.</text>
</comment>
<evidence type="ECO:0000256" key="2">
    <source>
        <dbReference type="ARBA" id="ARBA00022737"/>
    </source>
</evidence>
<dbReference type="InterPro" id="IPR022441">
    <property type="entry name" value="Para_beta_helix_rpt-2"/>
</dbReference>
<dbReference type="SMART" id="SM00710">
    <property type="entry name" value="PbH1"/>
    <property type="match status" value="12"/>
</dbReference>